<gene>
    <name evidence="2" type="ORF">TEOVI_000438900</name>
</gene>
<dbReference type="EMBL" id="CZPT02001910">
    <property type="protein sequence ID" value="SCU72805.1"/>
    <property type="molecule type" value="Genomic_DNA"/>
</dbReference>
<dbReference type="AlphaFoldDB" id="A0A1G4IKE5"/>
<evidence type="ECO:0000313" key="3">
    <source>
        <dbReference type="Proteomes" id="UP000195570"/>
    </source>
</evidence>
<evidence type="ECO:0000313" key="2">
    <source>
        <dbReference type="EMBL" id="SCU72805.1"/>
    </source>
</evidence>
<dbReference type="VEuPathDB" id="TriTrypDB:TEOVI_000438900"/>
<dbReference type="GO" id="GO:0016740">
    <property type="term" value="F:transferase activity"/>
    <property type="evidence" value="ECO:0007669"/>
    <property type="project" value="UniProtKB-KW"/>
</dbReference>
<feature type="region of interest" description="Disordered" evidence="1">
    <location>
        <begin position="395"/>
        <end position="418"/>
    </location>
</feature>
<dbReference type="Proteomes" id="UP000195570">
    <property type="component" value="Unassembled WGS sequence"/>
</dbReference>
<dbReference type="GeneID" id="92378329"/>
<proteinExistence type="predicted"/>
<name>A0A1G4IKE5_TRYEQ</name>
<accession>A0A1G4IKE5</accession>
<protein>
    <submittedName>
        <fullName evidence="2">Glutathione S-transferase, C-terminal domain containing protein, putative</fullName>
    </submittedName>
</protein>
<keyword evidence="3" id="KW-1185">Reference proteome</keyword>
<organism evidence="2 3">
    <name type="scientific">Trypanosoma equiperdum</name>
    <dbReference type="NCBI Taxonomy" id="5694"/>
    <lineage>
        <taxon>Eukaryota</taxon>
        <taxon>Discoba</taxon>
        <taxon>Euglenozoa</taxon>
        <taxon>Kinetoplastea</taxon>
        <taxon>Metakinetoplastina</taxon>
        <taxon>Trypanosomatida</taxon>
        <taxon>Trypanosomatidae</taxon>
        <taxon>Trypanosoma</taxon>
    </lineage>
</organism>
<comment type="caution">
    <text evidence="2">The sequence shown here is derived from an EMBL/GenBank/DDBJ whole genome shotgun (WGS) entry which is preliminary data.</text>
</comment>
<dbReference type="RefSeq" id="XP_067083265.1">
    <property type="nucleotide sequence ID" value="XM_067227164.1"/>
</dbReference>
<dbReference type="CDD" id="cd00299">
    <property type="entry name" value="GST_C_family"/>
    <property type="match status" value="1"/>
</dbReference>
<reference evidence="2" key="1">
    <citation type="submission" date="2016-09" db="EMBL/GenBank/DDBJ databases">
        <authorList>
            <person name="Hebert L."/>
            <person name="Moumen B."/>
        </authorList>
    </citation>
    <scope>NUCLEOTIDE SEQUENCE [LARGE SCALE GENOMIC DNA]</scope>
    <source>
        <strain evidence="2">OVI</strain>
    </source>
</reference>
<evidence type="ECO:0000256" key="1">
    <source>
        <dbReference type="SAM" id="MobiDB-lite"/>
    </source>
</evidence>
<sequence>MTYRVLGSPYALLFHQHVAYLRLKRLPFKVYCRTFATTLFYAWVFRARNSFCTVAPNGKSYLQLWQLVSAVERSGIRQSKSFPSCGKATVAEEENDIQFVIDRHKHPNIHMVNWVIVLYSSWWLAKTGAMYRWVEGDGIDTIEGYLRYFFLVPGVGAARAIAGSFKQAIQKVTSVTGVSKETAPYMKEHFFRLCDALEVHFQEQTKRGDGSLQVSFLLGTPHPTLADVAFGSVFSANFLMDDPPASVIAQKYPHLNCYLEAVTGWKGGVFVGDDGAAGAGGVVARGMKEGDTDECSTYLDVVPDSLFPVLKLVEEVLPFMLSQCEAFHAYMVGDGVRGLKKERLEGPWEGCSGYLLSQITGIKSLMIIDNGVYTVAARAQDLEVALLAAREVVGNDDEDGGGGGGGNGNDSVISTNSEECRGETAHVFSRCAEDAAKQSGCPGGTFSAVEEVQPNTREGSGVVPSIASVVDVTHEGHSNDHTDSDGADFHRVFTSASGRSRSVLLHPRHSGQVAQSMMDSCLFRLRDILRKMHHPHYTLSSVFHGRKMFVAVIPECEVIESRKRKGNTSTIVV</sequence>